<evidence type="ECO:0000256" key="1">
    <source>
        <dbReference type="SAM" id="SignalP"/>
    </source>
</evidence>
<dbReference type="PROSITE" id="PS50213">
    <property type="entry name" value="FAS1"/>
    <property type="match status" value="1"/>
</dbReference>
<dbReference type="Gene3D" id="2.30.180.10">
    <property type="entry name" value="FAS1 domain"/>
    <property type="match status" value="1"/>
</dbReference>
<organism evidence="3 4">
    <name type="scientific">Diaporthe ampelina</name>
    <dbReference type="NCBI Taxonomy" id="1214573"/>
    <lineage>
        <taxon>Eukaryota</taxon>
        <taxon>Fungi</taxon>
        <taxon>Dikarya</taxon>
        <taxon>Ascomycota</taxon>
        <taxon>Pezizomycotina</taxon>
        <taxon>Sordariomycetes</taxon>
        <taxon>Sordariomycetidae</taxon>
        <taxon>Diaporthales</taxon>
        <taxon>Diaporthaceae</taxon>
        <taxon>Diaporthe</taxon>
    </lineage>
</organism>
<dbReference type="InterPro" id="IPR036378">
    <property type="entry name" value="FAS1_dom_sf"/>
</dbReference>
<sequence length="122" mass="13050">MRFSQVLTTAIAAGVATAEPLANVLAENNGTLSTMNSILAGMPQLTQALMTASNITILAPSNDAFEQAMKAMPMLTSDMDMVTALLQYHVVTLMGMPLSMVTGNQKVELVKMDDMAMNLLRI</sequence>
<reference evidence="3 4" key="1">
    <citation type="submission" date="2015-05" db="EMBL/GenBank/DDBJ databases">
        <title>Distinctive expansion of gene families associated with plant cell wall degradation and secondary metabolism in the genomes of grapevine trunk pathogens.</title>
        <authorList>
            <person name="Lawrence D.P."/>
            <person name="Travadon R."/>
            <person name="Rolshausen P.E."/>
            <person name="Baumgartner K."/>
        </authorList>
    </citation>
    <scope>NUCLEOTIDE SEQUENCE [LARGE SCALE GENOMIC DNA]</scope>
    <source>
        <strain evidence="3">DA912</strain>
    </source>
</reference>
<dbReference type="Proteomes" id="UP000034680">
    <property type="component" value="Unassembled WGS sequence"/>
</dbReference>
<dbReference type="EMBL" id="LCUC01000332">
    <property type="protein sequence ID" value="KKY32231.1"/>
    <property type="molecule type" value="Genomic_DNA"/>
</dbReference>
<reference evidence="3 4" key="2">
    <citation type="submission" date="2015-05" db="EMBL/GenBank/DDBJ databases">
        <authorList>
            <person name="Morales-Cruz A."/>
            <person name="Amrine K.C."/>
            <person name="Cantu D."/>
        </authorList>
    </citation>
    <scope>NUCLEOTIDE SEQUENCE [LARGE SCALE GENOMIC DNA]</scope>
    <source>
        <strain evidence="3">DA912</strain>
    </source>
</reference>
<dbReference type="STRING" id="1214573.A0A0G2FDJ9"/>
<feature type="signal peptide" evidence="1">
    <location>
        <begin position="1"/>
        <end position="18"/>
    </location>
</feature>
<comment type="caution">
    <text evidence="3">The sequence shown here is derived from an EMBL/GenBank/DDBJ whole genome shotgun (WGS) entry which is preliminary data.</text>
</comment>
<proteinExistence type="predicted"/>
<feature type="domain" description="FAS1" evidence="2">
    <location>
        <begin position="18"/>
        <end position="122"/>
    </location>
</feature>
<protein>
    <submittedName>
        <fullName evidence="3">Putative beta-ig-h3 fasciclin</fullName>
    </submittedName>
</protein>
<dbReference type="SUPFAM" id="SSF82153">
    <property type="entry name" value="FAS1 domain"/>
    <property type="match status" value="1"/>
</dbReference>
<gene>
    <name evidence="3" type="ORF">UCDDA912_g07772</name>
</gene>
<dbReference type="Pfam" id="PF02469">
    <property type="entry name" value="Fasciclin"/>
    <property type="match status" value="1"/>
</dbReference>
<feature type="chain" id="PRO_5002543976" evidence="1">
    <location>
        <begin position="19"/>
        <end position="122"/>
    </location>
</feature>
<accession>A0A0G2FDJ9</accession>
<evidence type="ECO:0000259" key="2">
    <source>
        <dbReference type="PROSITE" id="PS50213"/>
    </source>
</evidence>
<name>A0A0G2FDJ9_9PEZI</name>
<dbReference type="OrthoDB" id="286301at2759"/>
<dbReference type="AlphaFoldDB" id="A0A0G2FDJ9"/>
<evidence type="ECO:0000313" key="3">
    <source>
        <dbReference type="EMBL" id="KKY32231.1"/>
    </source>
</evidence>
<keyword evidence="4" id="KW-1185">Reference proteome</keyword>
<keyword evidence="1" id="KW-0732">Signal</keyword>
<evidence type="ECO:0000313" key="4">
    <source>
        <dbReference type="Proteomes" id="UP000034680"/>
    </source>
</evidence>
<dbReference type="InterPro" id="IPR000782">
    <property type="entry name" value="FAS1_domain"/>
</dbReference>